<keyword evidence="4 10" id="KW-0732">Signal</keyword>
<evidence type="ECO:0000256" key="10">
    <source>
        <dbReference type="SAM" id="SignalP"/>
    </source>
</evidence>
<evidence type="ECO:0000256" key="7">
    <source>
        <dbReference type="PIRSR" id="PIRSR000898-1"/>
    </source>
</evidence>
<dbReference type="Gene3D" id="3.60.21.10">
    <property type="match status" value="1"/>
</dbReference>
<dbReference type="FunFam" id="3.60.21.10:FF:000062">
    <property type="entry name" value="Tartrate-resistant acid phosphatase type 5"/>
    <property type="match status" value="1"/>
</dbReference>
<keyword evidence="5 6" id="KW-0378">Hydrolase</keyword>
<evidence type="ECO:0000256" key="3">
    <source>
        <dbReference type="ARBA" id="ARBA00015822"/>
    </source>
</evidence>
<comment type="cofactor">
    <cofactor evidence="7">
        <name>Fe cation</name>
        <dbReference type="ChEBI" id="CHEBI:24875"/>
    </cofactor>
    <text evidence="7">Binds 2 iron ions per subunit.</text>
</comment>
<dbReference type="CDD" id="cd07378">
    <property type="entry name" value="MPP_ACP5"/>
    <property type="match status" value="1"/>
</dbReference>
<organism evidence="12 13">
    <name type="scientific">Paramormyrops kingsleyae</name>
    <dbReference type="NCBI Taxonomy" id="1676925"/>
    <lineage>
        <taxon>Eukaryota</taxon>
        <taxon>Metazoa</taxon>
        <taxon>Chordata</taxon>
        <taxon>Craniata</taxon>
        <taxon>Vertebrata</taxon>
        <taxon>Euteleostomi</taxon>
        <taxon>Actinopterygii</taxon>
        <taxon>Neopterygii</taxon>
        <taxon>Teleostei</taxon>
        <taxon>Osteoglossocephala</taxon>
        <taxon>Osteoglossomorpha</taxon>
        <taxon>Osteoglossiformes</taxon>
        <taxon>Mormyridae</taxon>
        <taxon>Paramormyrops</taxon>
    </lineage>
</organism>
<keyword evidence="13" id="KW-1185">Reference proteome</keyword>
<feature type="disulfide bond" evidence="8">
    <location>
        <begin position="163"/>
        <end position="219"/>
    </location>
</feature>
<dbReference type="Pfam" id="PF00149">
    <property type="entry name" value="Metallophos"/>
    <property type="match status" value="1"/>
</dbReference>
<feature type="binding site" evidence="7">
    <location>
        <position position="240"/>
    </location>
    <ligand>
        <name>Fe cation</name>
        <dbReference type="ChEBI" id="CHEBI:24875"/>
        <label>2</label>
    </ligand>
</feature>
<evidence type="ECO:0000256" key="9">
    <source>
        <dbReference type="PIRSR" id="PIRSR000898-3"/>
    </source>
</evidence>
<dbReference type="EC" id="3.1.3.2" evidence="2 6"/>
<feature type="binding site" evidence="7">
    <location>
        <position position="73"/>
    </location>
    <ligand>
        <name>Fe cation</name>
        <dbReference type="ChEBI" id="CHEBI:24875"/>
        <label>2</label>
    </ligand>
</feature>
<dbReference type="InterPro" id="IPR004843">
    <property type="entry name" value="Calcineurin-like_PHP"/>
</dbReference>
<name>A0A3B3S5M6_9TELE</name>
<evidence type="ECO:0000259" key="11">
    <source>
        <dbReference type="Pfam" id="PF00149"/>
    </source>
</evidence>
<proteinExistence type="predicted"/>
<feature type="binding site" evidence="7">
    <location>
        <position position="35"/>
    </location>
    <ligand>
        <name>Fe cation</name>
        <dbReference type="ChEBI" id="CHEBI:24875"/>
        <label>1</label>
    </ligand>
</feature>
<feature type="binding site" evidence="7">
    <location>
        <position position="76"/>
    </location>
    <ligand>
        <name>Fe cation</name>
        <dbReference type="ChEBI" id="CHEBI:24875"/>
        <label>1</label>
    </ligand>
</feature>
<dbReference type="GeneTree" id="ENSGT00390000016735"/>
<keyword evidence="6 7" id="KW-0408">Iron</keyword>
<keyword evidence="7" id="KW-0479">Metal-binding</keyword>
<feature type="signal peptide" evidence="10">
    <location>
        <begin position="1"/>
        <end position="22"/>
    </location>
</feature>
<feature type="binding site" evidence="7">
    <location>
        <position position="205"/>
    </location>
    <ligand>
        <name>Fe cation</name>
        <dbReference type="ChEBI" id="CHEBI:24875"/>
        <label>2</label>
    </ligand>
</feature>
<protein>
    <recommendedName>
        <fullName evidence="3 6">Tartrate-resistant acid phosphatase type 5</fullName>
        <ecNumber evidence="2 6">3.1.3.2</ecNumber>
    </recommendedName>
</protein>
<dbReference type="SUPFAM" id="SSF56300">
    <property type="entry name" value="Metallo-dependent phosphatases"/>
    <property type="match status" value="1"/>
</dbReference>
<evidence type="ECO:0000256" key="4">
    <source>
        <dbReference type="ARBA" id="ARBA00022729"/>
    </source>
</evidence>
<dbReference type="AlphaFoldDB" id="A0A3B3S5M6"/>
<dbReference type="GO" id="GO:0045453">
    <property type="term" value="P:bone resorption"/>
    <property type="evidence" value="ECO:0007669"/>
    <property type="project" value="TreeGrafter"/>
</dbReference>
<feature type="glycosylation site" description="N-linked (GlcNAc...) asparagine" evidence="9">
    <location>
        <position position="118"/>
    </location>
</feature>
<keyword evidence="8" id="KW-1015">Disulfide bond</keyword>
<dbReference type="STRING" id="1676925.ENSPKIP00000026027"/>
<dbReference type="GO" id="GO:0046872">
    <property type="term" value="F:metal ion binding"/>
    <property type="evidence" value="ECO:0007669"/>
    <property type="project" value="UniProtKB-KW"/>
</dbReference>
<reference evidence="12" key="1">
    <citation type="submission" date="2025-08" db="UniProtKB">
        <authorList>
            <consortium name="Ensembl"/>
        </authorList>
    </citation>
    <scope>IDENTIFICATION</scope>
</reference>
<comment type="catalytic activity">
    <reaction evidence="1 6">
        <text>a phosphate monoester + H2O = an alcohol + phosphate</text>
        <dbReference type="Rhea" id="RHEA:15017"/>
        <dbReference type="ChEBI" id="CHEBI:15377"/>
        <dbReference type="ChEBI" id="CHEBI:30879"/>
        <dbReference type="ChEBI" id="CHEBI:43474"/>
        <dbReference type="ChEBI" id="CHEBI:67140"/>
        <dbReference type="EC" id="3.1.3.2"/>
    </reaction>
</comment>
<dbReference type="InterPro" id="IPR029052">
    <property type="entry name" value="Metallo-depent_PP-like"/>
</dbReference>
<evidence type="ECO:0000256" key="2">
    <source>
        <dbReference type="ARBA" id="ARBA00012646"/>
    </source>
</evidence>
<feature type="binding site" evidence="7">
    <location>
        <position position="112"/>
    </location>
    <ligand>
        <name>Fe cation</name>
        <dbReference type="ChEBI" id="CHEBI:24875"/>
        <label>2</label>
    </ligand>
</feature>
<feature type="domain" description="Calcineurin-like phosphoesterase" evidence="11">
    <location>
        <begin position="29"/>
        <end position="243"/>
    </location>
</feature>
<dbReference type="KEGG" id="pki:111840142"/>
<sequence>MADMQFVLSLLIVLLLMSTGEPQGHGSLRFVGIGDWGGIPGNPFFTPLERANAVELGRVADATGLDFILSLGDHFYYSGVKDIEDFRFKVTFEQIFNHSSLLKLPWYLVAGNHDHIGNVSAQISYSTKSPRWHFPELYYKLQLKIPQTSSSLTILMIDTVVLCGNTYQESQPHGPENHLDAAKQLSWIQTQLENTKSEFLVVAGHYPVWSIGHHGPTHCLVDKLRPLLKKHNVTLYLSGHDHSLQFIQEDDGSAYAVSGSGAFDDRFAPHRRSFPASWLRFSSAVNNTSGGFAYIEVSQEKMLVSYIQVDGKCVYQATLPKRKI</sequence>
<evidence type="ECO:0000313" key="13">
    <source>
        <dbReference type="Proteomes" id="UP000261540"/>
    </source>
</evidence>
<feature type="chain" id="PRO_5017361672" description="Tartrate-resistant acid phosphatase type 5" evidence="10">
    <location>
        <begin position="23"/>
        <end position="324"/>
    </location>
</feature>
<dbReference type="PIRSF" id="PIRSF000898">
    <property type="entry name" value="Acid_Ptase_5"/>
    <property type="match status" value="1"/>
</dbReference>
<evidence type="ECO:0000256" key="5">
    <source>
        <dbReference type="ARBA" id="ARBA00022801"/>
    </source>
</evidence>
<evidence type="ECO:0000256" key="1">
    <source>
        <dbReference type="ARBA" id="ARBA00000032"/>
    </source>
</evidence>
<feature type="binding site" evidence="7">
    <location>
        <position position="73"/>
    </location>
    <ligand>
        <name>Fe cation</name>
        <dbReference type="ChEBI" id="CHEBI:24875"/>
        <label>1</label>
    </ligand>
</feature>
<evidence type="ECO:0000256" key="8">
    <source>
        <dbReference type="PIRSR" id="PIRSR000898-2"/>
    </source>
</evidence>
<dbReference type="OrthoDB" id="411211at2759"/>
<dbReference type="PANTHER" id="PTHR10161">
    <property type="entry name" value="TARTRATE-RESISTANT ACID PHOSPHATASE TYPE 5"/>
    <property type="match status" value="1"/>
</dbReference>
<evidence type="ECO:0000313" key="12">
    <source>
        <dbReference type="Ensembl" id="ENSPKIP00000026027.1"/>
    </source>
</evidence>
<dbReference type="InterPro" id="IPR024927">
    <property type="entry name" value="Acid_PPase"/>
</dbReference>
<dbReference type="Proteomes" id="UP000261540">
    <property type="component" value="Unplaced"/>
</dbReference>
<dbReference type="Ensembl" id="ENSPKIT00000006775.1">
    <property type="protein sequence ID" value="ENSPKIP00000026027.1"/>
    <property type="gene ID" value="ENSPKIG00000008674.1"/>
</dbReference>
<evidence type="ECO:0000256" key="6">
    <source>
        <dbReference type="PIRNR" id="PIRNR000898"/>
    </source>
</evidence>
<dbReference type="CTD" id="436725"/>
<dbReference type="InterPro" id="IPR051558">
    <property type="entry name" value="Metallophosphoesterase_PAP"/>
</dbReference>
<feature type="binding site" evidence="7">
    <location>
        <position position="242"/>
    </location>
    <ligand>
        <name>Fe cation</name>
        <dbReference type="ChEBI" id="CHEBI:24875"/>
        <label>1</label>
    </ligand>
</feature>
<accession>A0A3B3S5M6</accession>
<dbReference type="GO" id="GO:0003993">
    <property type="term" value="F:acid phosphatase activity"/>
    <property type="evidence" value="ECO:0007669"/>
    <property type="project" value="UniProtKB-UniRule"/>
</dbReference>
<dbReference type="GO" id="GO:0009612">
    <property type="term" value="P:response to mechanical stimulus"/>
    <property type="evidence" value="ECO:0007669"/>
    <property type="project" value="Ensembl"/>
</dbReference>
<reference evidence="12" key="2">
    <citation type="submission" date="2025-09" db="UniProtKB">
        <authorList>
            <consortium name="Ensembl"/>
        </authorList>
    </citation>
    <scope>IDENTIFICATION</scope>
</reference>
<dbReference type="PANTHER" id="PTHR10161:SF29">
    <property type="entry name" value="TARTRATE-RESISTANT ACID PHOSPHATASE TYPE 5"/>
    <property type="match status" value="1"/>
</dbReference>